<comment type="caution">
    <text evidence="2">The sequence shown here is derived from an EMBL/GenBank/DDBJ whole genome shotgun (WGS) entry which is preliminary data.</text>
</comment>
<dbReference type="Proteomes" id="UP000031670">
    <property type="component" value="Unassembled WGS sequence"/>
</dbReference>
<proteinExistence type="predicted"/>
<dbReference type="Pfam" id="PF07693">
    <property type="entry name" value="KAP_NTPase"/>
    <property type="match status" value="1"/>
</dbReference>
<evidence type="ECO:0000313" key="2">
    <source>
        <dbReference type="EMBL" id="GAM63631.1"/>
    </source>
</evidence>
<organism evidence="2 3">
    <name type="scientific">Vibrio ishigakensis</name>
    <dbReference type="NCBI Taxonomy" id="1481914"/>
    <lineage>
        <taxon>Bacteria</taxon>
        <taxon>Pseudomonadati</taxon>
        <taxon>Pseudomonadota</taxon>
        <taxon>Gammaproteobacteria</taxon>
        <taxon>Vibrionales</taxon>
        <taxon>Vibrionaceae</taxon>
        <taxon>Vibrio</taxon>
    </lineage>
</organism>
<evidence type="ECO:0000313" key="3">
    <source>
        <dbReference type="Proteomes" id="UP000031670"/>
    </source>
</evidence>
<protein>
    <submittedName>
        <fullName evidence="2">Putative phage protein</fullName>
    </submittedName>
</protein>
<name>A0A0B8PB65_9VIBR</name>
<dbReference type="SUPFAM" id="SSF52540">
    <property type="entry name" value="P-loop containing nucleoside triphosphate hydrolases"/>
    <property type="match status" value="1"/>
</dbReference>
<dbReference type="AlphaFoldDB" id="A0A0B8PB65"/>
<reference evidence="2 3" key="2">
    <citation type="submission" date="2015-01" db="EMBL/GenBank/DDBJ databases">
        <authorList>
            <consortium name="NBRP consortium"/>
            <person name="Sawabe T."/>
            <person name="Meirelles P."/>
            <person name="Feng G."/>
            <person name="Sayaka M."/>
            <person name="Hattori M."/>
            <person name="Ohkuma M."/>
        </authorList>
    </citation>
    <scope>NUCLEOTIDE SEQUENCE [LARGE SCALE GENOMIC DNA]</scope>
    <source>
        <strain evidence="2 3">JCM19232</strain>
    </source>
</reference>
<reference evidence="2 3" key="1">
    <citation type="submission" date="2015-01" db="EMBL/GenBank/DDBJ databases">
        <title>Vibrio sp. C5 JCM 19232 whole genome shotgun sequence.</title>
        <authorList>
            <person name="Sawabe T."/>
            <person name="Meirelles P."/>
            <person name="Feng G."/>
            <person name="Sayaka M."/>
            <person name="Hattori M."/>
            <person name="Ohkuma M."/>
        </authorList>
    </citation>
    <scope>NUCLEOTIDE SEQUENCE [LARGE SCALE GENOMIC DNA]</scope>
    <source>
        <strain evidence="2 3">JCM19232</strain>
    </source>
</reference>
<evidence type="ECO:0000259" key="1">
    <source>
        <dbReference type="Pfam" id="PF07693"/>
    </source>
</evidence>
<dbReference type="Gene3D" id="3.40.50.300">
    <property type="entry name" value="P-loop containing nucleotide triphosphate hydrolases"/>
    <property type="match status" value="1"/>
</dbReference>
<sequence>MTLMEKAKFNSFKDTHTFANCKLNRTEYGEFLGDYLVGETDGFVLNINGSWGTGKTEFLKRMYTHLIERNHPTIYIDAWESDFSNVPLSVVTSELITQLESFSPEGETDEQWTRTKRCLGALLKASVSAISVATTDTLVGREVLSPLLDLYELPETLTDKVAEEHASQVEAVAEVKLALAELAENLSGTFGSELPIIVLVDELDRCRPTYAIEMLEVIKHFFNTKHFVFAVATDSDQLCSSIKAVYGSEFNAVQYLKRFFDRKINLPEPDLHQYVKTFDIFSPNPDAVELMGLSNKSISHVITKLVKSYNLKIRDVDQLVSKLNACLHSAEKTYSRQSNKQLINFPALVIGLIEHHREYKSFYARRFNHIDYQTIHNPEVLWCGDVNMNEYVKATMSYVNLTEINSSLEALKRKVFPRPNEILPIYSHQSAERNNLLNTLMDYSDKYQYLTGKTKYWLWSDYKKVIELAGYIE</sequence>
<dbReference type="InterPro" id="IPR027417">
    <property type="entry name" value="P-loop_NTPase"/>
</dbReference>
<accession>A0A0B8PB65</accession>
<gene>
    <name evidence="2" type="ORF">JCM19232_2611</name>
</gene>
<dbReference type="InterPro" id="IPR011646">
    <property type="entry name" value="KAP_P-loop"/>
</dbReference>
<dbReference type="EMBL" id="BBSA01000009">
    <property type="protein sequence ID" value="GAM63631.1"/>
    <property type="molecule type" value="Genomic_DNA"/>
</dbReference>
<feature type="domain" description="KAP NTPase" evidence="1">
    <location>
        <begin position="34"/>
        <end position="324"/>
    </location>
</feature>